<evidence type="ECO:0000256" key="10">
    <source>
        <dbReference type="RuleBase" id="RU363054"/>
    </source>
</evidence>
<evidence type="ECO:0000313" key="12">
    <source>
        <dbReference type="EMBL" id="PKY73534.1"/>
    </source>
</evidence>
<protein>
    <recommendedName>
        <fullName evidence="10">Phosphate transport system permease protein</fullName>
    </recommendedName>
</protein>
<feature type="transmembrane region" description="Helical" evidence="9">
    <location>
        <begin position="86"/>
        <end position="107"/>
    </location>
</feature>
<keyword evidence="8 9" id="KW-0472">Membrane</keyword>
<dbReference type="Pfam" id="PF00528">
    <property type="entry name" value="BPD_transp_1"/>
    <property type="match status" value="1"/>
</dbReference>
<keyword evidence="4 10" id="KW-1003">Cell membrane</keyword>
<feature type="transmembrane region" description="Helical" evidence="9">
    <location>
        <begin position="173"/>
        <end position="192"/>
    </location>
</feature>
<keyword evidence="3 9" id="KW-0813">Transport</keyword>
<evidence type="ECO:0000256" key="1">
    <source>
        <dbReference type="ARBA" id="ARBA00004651"/>
    </source>
</evidence>
<dbReference type="GO" id="GO:0005315">
    <property type="term" value="F:phosphate transmembrane transporter activity"/>
    <property type="evidence" value="ECO:0007669"/>
    <property type="project" value="InterPro"/>
</dbReference>
<evidence type="ECO:0000256" key="2">
    <source>
        <dbReference type="ARBA" id="ARBA00007069"/>
    </source>
</evidence>
<evidence type="ECO:0000256" key="3">
    <source>
        <dbReference type="ARBA" id="ARBA00022448"/>
    </source>
</evidence>
<comment type="caution">
    <text evidence="12">The sequence shown here is derived from an EMBL/GenBank/DDBJ whole genome shotgun (WGS) entry which is preliminary data.</text>
</comment>
<proteinExistence type="inferred from homology"/>
<feature type="transmembrane region" description="Helical" evidence="9">
    <location>
        <begin position="284"/>
        <end position="309"/>
    </location>
</feature>
<comment type="function">
    <text evidence="10">Part of the binding-protein-dependent transport system for phosphate; probably responsible for the translocation of the substrate across the membrane.</text>
</comment>
<dbReference type="GO" id="GO:0005886">
    <property type="term" value="C:plasma membrane"/>
    <property type="evidence" value="ECO:0007669"/>
    <property type="project" value="UniProtKB-SubCell"/>
</dbReference>
<evidence type="ECO:0000313" key="13">
    <source>
        <dbReference type="Proteomes" id="UP000235122"/>
    </source>
</evidence>
<sequence>MTVQETEETSLLTDSRGTGKTGNVVFWVIALAAGITILATLALVAVFLLLQAKDAILARGRVFTTMGSANHVNIWEFTFPQVFGTLLGSAMAMIMAVPVAIGIALFISHYAPKRLAQTLGYLVDLLAAIPSVIYGLWGALWLVPKLVPLNKWLNAHFGWFPLFGGTASPTGRTISSAAVILAVMILPIVTSISREIFLKTPGLHEEAALALGATRWEMIRLAVLPHGRSGIVSASMLGLGRALGETMAVLMVLSVGASYSFHILEAGRHSTIAANIALQQPESTGLALSGLFATGLALFFITMIVNMLARWILARTSAK</sequence>
<feature type="transmembrane region" description="Helical" evidence="9">
    <location>
        <begin position="246"/>
        <end position="264"/>
    </location>
</feature>
<feature type="domain" description="ABC transmembrane type-1" evidence="11">
    <location>
        <begin position="82"/>
        <end position="309"/>
    </location>
</feature>
<dbReference type="SUPFAM" id="SSF161098">
    <property type="entry name" value="MetI-like"/>
    <property type="match status" value="1"/>
</dbReference>
<keyword evidence="7 9" id="KW-1133">Transmembrane helix</keyword>
<dbReference type="PANTHER" id="PTHR30425:SF1">
    <property type="entry name" value="PHOSPHATE TRANSPORT SYSTEM PERMEASE PROTEIN PSTC"/>
    <property type="match status" value="1"/>
</dbReference>
<dbReference type="CDD" id="cd06261">
    <property type="entry name" value="TM_PBP2"/>
    <property type="match status" value="1"/>
</dbReference>
<evidence type="ECO:0000256" key="8">
    <source>
        <dbReference type="ARBA" id="ARBA00023136"/>
    </source>
</evidence>
<evidence type="ECO:0000256" key="9">
    <source>
        <dbReference type="RuleBase" id="RU363032"/>
    </source>
</evidence>
<feature type="transmembrane region" description="Helical" evidence="9">
    <location>
        <begin position="119"/>
        <end position="143"/>
    </location>
</feature>
<dbReference type="InterPro" id="IPR011864">
    <property type="entry name" value="Phosphate_PstC"/>
</dbReference>
<dbReference type="EMBL" id="PKKO01000001">
    <property type="protein sequence ID" value="PKY73534.1"/>
    <property type="molecule type" value="Genomic_DNA"/>
</dbReference>
<dbReference type="InterPro" id="IPR051124">
    <property type="entry name" value="Phosphate_Transport_Permease"/>
</dbReference>
<dbReference type="NCBIfam" id="TIGR02138">
    <property type="entry name" value="phosphate_pstC"/>
    <property type="match status" value="1"/>
</dbReference>
<name>A0A2I1IQX7_9ACTO</name>
<gene>
    <name evidence="12" type="primary">pstC</name>
    <name evidence="12" type="ORF">CYJ19_02855</name>
</gene>
<dbReference type="InterPro" id="IPR000515">
    <property type="entry name" value="MetI-like"/>
</dbReference>
<evidence type="ECO:0000256" key="5">
    <source>
        <dbReference type="ARBA" id="ARBA00022592"/>
    </source>
</evidence>
<comment type="similarity">
    <text evidence="2 10">Belongs to the binding-protein-dependent transport system permease family. CysTW subfamily.</text>
</comment>
<organism evidence="12 13">
    <name type="scientific">Winkia neuii</name>
    <dbReference type="NCBI Taxonomy" id="33007"/>
    <lineage>
        <taxon>Bacteria</taxon>
        <taxon>Bacillati</taxon>
        <taxon>Actinomycetota</taxon>
        <taxon>Actinomycetes</taxon>
        <taxon>Actinomycetales</taxon>
        <taxon>Actinomycetaceae</taxon>
        <taxon>Winkia</taxon>
    </lineage>
</organism>
<dbReference type="GO" id="GO:0006817">
    <property type="term" value="P:phosphate ion transport"/>
    <property type="evidence" value="ECO:0007669"/>
    <property type="project" value="UniProtKB-KW"/>
</dbReference>
<reference evidence="12 13" key="1">
    <citation type="submission" date="2017-12" db="EMBL/GenBank/DDBJ databases">
        <title>Phylogenetic diversity of female urinary microbiome.</title>
        <authorList>
            <person name="Thomas-White K."/>
            <person name="Wolfe A.J."/>
        </authorList>
    </citation>
    <scope>NUCLEOTIDE SEQUENCE [LARGE SCALE GENOMIC DNA]</scope>
    <source>
        <strain evidence="12 13">UMB0402</strain>
    </source>
</reference>
<dbReference type="Proteomes" id="UP000235122">
    <property type="component" value="Unassembled WGS sequence"/>
</dbReference>
<dbReference type="RefSeq" id="WP_024332334.1">
    <property type="nucleotide sequence ID" value="NZ_JASOXK010000014.1"/>
</dbReference>
<evidence type="ECO:0000256" key="7">
    <source>
        <dbReference type="ARBA" id="ARBA00022989"/>
    </source>
</evidence>
<evidence type="ECO:0000259" key="11">
    <source>
        <dbReference type="PROSITE" id="PS50928"/>
    </source>
</evidence>
<dbReference type="STRING" id="33007.HMPREF3198_01656"/>
<keyword evidence="6 9" id="KW-0812">Transmembrane</keyword>
<dbReference type="AlphaFoldDB" id="A0A2I1IQX7"/>
<keyword evidence="13" id="KW-1185">Reference proteome</keyword>
<dbReference type="PROSITE" id="PS50928">
    <property type="entry name" value="ABC_TM1"/>
    <property type="match status" value="1"/>
</dbReference>
<evidence type="ECO:0000256" key="6">
    <source>
        <dbReference type="ARBA" id="ARBA00022692"/>
    </source>
</evidence>
<dbReference type="Gene3D" id="1.10.3720.10">
    <property type="entry name" value="MetI-like"/>
    <property type="match status" value="1"/>
</dbReference>
<feature type="transmembrane region" description="Helical" evidence="9">
    <location>
        <begin position="24"/>
        <end position="50"/>
    </location>
</feature>
<accession>A0A2I1IQX7</accession>
<dbReference type="GeneID" id="35866333"/>
<comment type="subcellular location">
    <subcellularLocation>
        <location evidence="1 9">Cell membrane</location>
        <topology evidence="1 9">Multi-pass membrane protein</topology>
    </subcellularLocation>
</comment>
<dbReference type="PANTHER" id="PTHR30425">
    <property type="entry name" value="PHOSPHATE TRANSPORT SYSTEM PERMEASE PROTEIN PST"/>
    <property type="match status" value="1"/>
</dbReference>
<evidence type="ECO:0000256" key="4">
    <source>
        <dbReference type="ARBA" id="ARBA00022475"/>
    </source>
</evidence>
<keyword evidence="5 10" id="KW-0592">Phosphate transport</keyword>
<dbReference type="InterPro" id="IPR035906">
    <property type="entry name" value="MetI-like_sf"/>
</dbReference>